<evidence type="ECO:0000313" key="6">
    <source>
        <dbReference type="Proteomes" id="UP000610931"/>
    </source>
</evidence>
<organism evidence="5 6">
    <name type="scientific">Snuella sedimenti</name>
    <dbReference type="NCBI Taxonomy" id="2798802"/>
    <lineage>
        <taxon>Bacteria</taxon>
        <taxon>Pseudomonadati</taxon>
        <taxon>Bacteroidota</taxon>
        <taxon>Flavobacteriia</taxon>
        <taxon>Flavobacteriales</taxon>
        <taxon>Flavobacteriaceae</taxon>
        <taxon>Snuella</taxon>
    </lineage>
</organism>
<dbReference type="SUPFAM" id="SSF49899">
    <property type="entry name" value="Concanavalin A-like lectins/glucanases"/>
    <property type="match status" value="1"/>
</dbReference>
<keyword evidence="6" id="KW-1185">Reference proteome</keyword>
<dbReference type="GO" id="GO:0005975">
    <property type="term" value="P:carbohydrate metabolic process"/>
    <property type="evidence" value="ECO:0007669"/>
    <property type="project" value="UniProtKB-ARBA"/>
</dbReference>
<dbReference type="EMBL" id="JAELVQ010000008">
    <property type="protein sequence ID" value="MBJ6368063.1"/>
    <property type="molecule type" value="Genomic_DNA"/>
</dbReference>
<keyword evidence="2" id="KW-1015">Disulfide bond</keyword>
<dbReference type="Pfam" id="PF16356">
    <property type="entry name" value="DUF4983"/>
    <property type="match status" value="1"/>
</dbReference>
<evidence type="ECO:0000256" key="2">
    <source>
        <dbReference type="ARBA" id="ARBA00023157"/>
    </source>
</evidence>
<dbReference type="PROSITE" id="PS50025">
    <property type="entry name" value="LAM_G_DOMAIN"/>
    <property type="match status" value="1"/>
</dbReference>
<comment type="caution">
    <text evidence="5">The sequence shown here is derived from an EMBL/GenBank/DDBJ whole genome shotgun (WGS) entry which is preliminary data.</text>
</comment>
<gene>
    <name evidence="5" type="ORF">JF259_08175</name>
</gene>
<dbReference type="InterPro" id="IPR006558">
    <property type="entry name" value="LamG-like"/>
</dbReference>
<dbReference type="PANTHER" id="PTHR10151:SF120">
    <property type="entry name" value="BIS(5'-ADENOSYL)-TRIPHOSPHATASE"/>
    <property type="match status" value="1"/>
</dbReference>
<dbReference type="Pfam" id="PF01663">
    <property type="entry name" value="Phosphodiest"/>
    <property type="match status" value="2"/>
</dbReference>
<reference evidence="5" key="1">
    <citation type="submission" date="2020-12" db="EMBL/GenBank/DDBJ databases">
        <title>Snuella sp. nov., isolated from sediment in Incheon.</title>
        <authorList>
            <person name="Kim W."/>
        </authorList>
    </citation>
    <scope>NUCLEOTIDE SEQUENCE</scope>
    <source>
        <strain evidence="5">CAU 1569</strain>
    </source>
</reference>
<dbReference type="RefSeq" id="WP_199114826.1">
    <property type="nucleotide sequence ID" value="NZ_JAELVQ010000008.1"/>
</dbReference>
<dbReference type="InterPro" id="IPR002591">
    <property type="entry name" value="Phosphodiest/P_Trfase"/>
</dbReference>
<dbReference type="InterPro" id="IPR013320">
    <property type="entry name" value="ConA-like_dom_sf"/>
</dbReference>
<dbReference type="AlphaFoldDB" id="A0A8J7J3Z5"/>
<dbReference type="InterPro" id="IPR017850">
    <property type="entry name" value="Alkaline_phosphatase_core_sf"/>
</dbReference>
<dbReference type="InterPro" id="IPR001791">
    <property type="entry name" value="Laminin_G"/>
</dbReference>
<proteinExistence type="predicted"/>
<protein>
    <submittedName>
        <fullName evidence="5">Alkaline phosphatase family protein</fullName>
    </submittedName>
</protein>
<dbReference type="SMART" id="SM00560">
    <property type="entry name" value="LamGL"/>
    <property type="match status" value="1"/>
</dbReference>
<sequence>MKKWINLKLVLLVLTVINCSKASSDDTGVPVDPPESKTQKKVLLIGIDGCRPDALTEASTPNLDALMANGTFSLDARNTKTTSSGPGWSAMLTGVWEGKHGVTDNSFNGANFSNYPHFFKYIEENNTANRTVSISQWHPINNNIVLNHADVTINTQDLTSDVKNKAIAELASDDLTALFVHFDDVDHAGHSTGFSPTNPNYLNAIETVDNAIGSVISALKTRSNYSKEDWLILVSTDHGGIGTSHGGNSEEERTIFVIASGDAIPQKEIVKTTTQSTIPPAENCLESTTELWFDGSSNITIPNNTAHSFGNSQDFSIECRFRSNAPNDVSILAKKDWDSGLFPGYVFSFKPSSRKFKVNIGDGTNRVDVETEEITDNKWHTISATFDRDGMLHVYVDGALKNSASISNINNIDNTLPFTIGTDGNGAYGYTGYISEVRIFNTLLSADDIDNWKCKVLDNTHAKYANLQGHWKLTEGTGTLISDVSPNLAHGTLTGGIWKDATVSEIIDTYNYDNTPRTVDVAVTALSHLCIPIILEWGLEGSTIIDSNCD</sequence>
<evidence type="ECO:0000256" key="1">
    <source>
        <dbReference type="ARBA" id="ARBA00022729"/>
    </source>
</evidence>
<feature type="signal peptide" evidence="3">
    <location>
        <begin position="1"/>
        <end position="22"/>
    </location>
</feature>
<dbReference type="SUPFAM" id="SSF53649">
    <property type="entry name" value="Alkaline phosphatase-like"/>
    <property type="match status" value="1"/>
</dbReference>
<dbReference type="GO" id="GO:0004553">
    <property type="term" value="F:hydrolase activity, hydrolyzing O-glycosyl compounds"/>
    <property type="evidence" value="ECO:0007669"/>
    <property type="project" value="UniProtKB-ARBA"/>
</dbReference>
<evidence type="ECO:0000259" key="4">
    <source>
        <dbReference type="PROSITE" id="PS50025"/>
    </source>
</evidence>
<name>A0A8J7J3Z5_9FLAO</name>
<dbReference type="PANTHER" id="PTHR10151">
    <property type="entry name" value="ECTONUCLEOTIDE PYROPHOSPHATASE/PHOSPHODIESTERASE"/>
    <property type="match status" value="1"/>
</dbReference>
<dbReference type="InterPro" id="IPR032309">
    <property type="entry name" value="DUF4983"/>
</dbReference>
<dbReference type="Gene3D" id="3.40.720.10">
    <property type="entry name" value="Alkaline Phosphatase, subunit A"/>
    <property type="match status" value="1"/>
</dbReference>
<evidence type="ECO:0000256" key="3">
    <source>
        <dbReference type="SAM" id="SignalP"/>
    </source>
</evidence>
<dbReference type="Gene3D" id="2.60.120.200">
    <property type="match status" value="1"/>
</dbReference>
<keyword evidence="1 3" id="KW-0732">Signal</keyword>
<dbReference type="Pfam" id="PF13385">
    <property type="entry name" value="Laminin_G_3"/>
    <property type="match status" value="1"/>
</dbReference>
<evidence type="ECO:0000313" key="5">
    <source>
        <dbReference type="EMBL" id="MBJ6368063.1"/>
    </source>
</evidence>
<feature type="domain" description="Laminin G" evidence="4">
    <location>
        <begin position="288"/>
        <end position="454"/>
    </location>
</feature>
<dbReference type="Proteomes" id="UP000610931">
    <property type="component" value="Unassembled WGS sequence"/>
</dbReference>
<feature type="chain" id="PRO_5035277454" evidence="3">
    <location>
        <begin position="23"/>
        <end position="550"/>
    </location>
</feature>
<accession>A0A8J7J3Z5</accession>